<comment type="function">
    <text evidence="6 7">Recruits TFIIH to the initiation complex and stimulates the RNA polymerase II C-terminal domain kinase and DNA-dependent ATPase activities of TFIIH. Both TFIIH and TFIIE are required for promoter clearance by RNA polymerase.</text>
</comment>
<evidence type="ECO:0000256" key="2">
    <source>
        <dbReference type="ARBA" id="ARBA00023015"/>
    </source>
</evidence>
<feature type="compositionally biased region" description="Basic residues" evidence="8">
    <location>
        <begin position="257"/>
        <end position="267"/>
    </location>
</feature>
<evidence type="ECO:0000313" key="10">
    <source>
        <dbReference type="EMBL" id="WBW74859.1"/>
    </source>
</evidence>
<dbReference type="InterPro" id="IPR003166">
    <property type="entry name" value="TFIIE_bsu_DNA-bd"/>
</dbReference>
<proteinExistence type="inferred from homology"/>
<reference evidence="10 11" key="1">
    <citation type="journal article" date="2023" name="G3 (Bethesda)">
        <title>A high-quality reference genome for the fission yeast Schizosaccharomyces osmophilus.</title>
        <authorList>
            <person name="Jia G.S."/>
            <person name="Zhang W.C."/>
            <person name="Liang Y."/>
            <person name="Liu X.H."/>
            <person name="Rhind N."/>
            <person name="Pidoux A."/>
            <person name="Brysch-Herzberg M."/>
            <person name="Du L.L."/>
        </authorList>
    </citation>
    <scope>NUCLEOTIDE SEQUENCE [LARGE SCALE GENOMIC DNA]</scope>
    <source>
        <strain evidence="10 11">CBS 15793</strain>
    </source>
</reference>
<dbReference type="PROSITE" id="PS51351">
    <property type="entry name" value="TFIIE_BETA_C"/>
    <property type="match status" value="1"/>
</dbReference>
<evidence type="ECO:0000256" key="7">
    <source>
        <dbReference type="PIRNR" id="PIRNR016398"/>
    </source>
</evidence>
<dbReference type="RefSeq" id="XP_056039102.1">
    <property type="nucleotide sequence ID" value="XM_056183082.1"/>
</dbReference>
<feature type="region of interest" description="Disordered" evidence="8">
    <location>
        <begin position="1"/>
        <end position="54"/>
    </location>
</feature>
<feature type="region of interest" description="Disordered" evidence="8">
    <location>
        <begin position="239"/>
        <end position="284"/>
    </location>
</feature>
<dbReference type="InterPro" id="IPR054600">
    <property type="entry name" value="TFA2_E-tether"/>
</dbReference>
<dbReference type="Pfam" id="PF18121">
    <property type="entry name" value="TFA2_Winged_2"/>
    <property type="match status" value="1"/>
</dbReference>
<evidence type="ECO:0000256" key="1">
    <source>
        <dbReference type="ARBA" id="ARBA00004123"/>
    </source>
</evidence>
<dbReference type="EMBL" id="CP115613">
    <property type="protein sequence ID" value="WBW74859.1"/>
    <property type="molecule type" value="Genomic_DNA"/>
</dbReference>
<keyword evidence="4 7" id="KW-0804">Transcription</keyword>
<evidence type="ECO:0000256" key="4">
    <source>
        <dbReference type="ARBA" id="ARBA00023163"/>
    </source>
</evidence>
<dbReference type="PIRSF" id="PIRSF016398">
    <property type="entry name" value="TFIIE-beta"/>
    <property type="match status" value="1"/>
</dbReference>
<gene>
    <name evidence="10" type="primary">tfa2</name>
    <name evidence="10" type="ORF">SOMG_04295</name>
</gene>
<protein>
    <recommendedName>
        <fullName evidence="7">Transcription initiation factor IIE subunit beta</fullName>
    </recommendedName>
</protein>
<keyword evidence="2 7" id="KW-0805">Transcription regulation</keyword>
<evidence type="ECO:0000256" key="8">
    <source>
        <dbReference type="SAM" id="MobiDB-lite"/>
    </source>
</evidence>
<evidence type="ECO:0000259" key="9">
    <source>
        <dbReference type="PROSITE" id="PS51351"/>
    </source>
</evidence>
<evidence type="ECO:0000256" key="5">
    <source>
        <dbReference type="ARBA" id="ARBA00023242"/>
    </source>
</evidence>
<evidence type="ECO:0000313" key="11">
    <source>
        <dbReference type="Proteomes" id="UP001212411"/>
    </source>
</evidence>
<dbReference type="GeneID" id="80877771"/>
<keyword evidence="3 7" id="KW-0238">DNA-binding</keyword>
<dbReference type="GO" id="GO:0005673">
    <property type="term" value="C:transcription factor TFIIE complex"/>
    <property type="evidence" value="ECO:0007669"/>
    <property type="project" value="UniProtKB-UniRule"/>
</dbReference>
<dbReference type="KEGG" id="som:SOMG_04295"/>
<dbReference type="Pfam" id="PF02186">
    <property type="entry name" value="TFIIE_beta"/>
    <property type="match status" value="1"/>
</dbReference>
<keyword evidence="11" id="KW-1185">Reference proteome</keyword>
<comment type="subunit">
    <text evidence="7">Tetramer of two alpha and two beta chains.</text>
</comment>
<comment type="similarity">
    <text evidence="7">Belongs to the TFIIE beta subunit family.</text>
</comment>
<dbReference type="PANTHER" id="PTHR12716:SF8">
    <property type="entry name" value="TRANSCRIPTION INITIATION FACTOR IIE SUBUNIT BETA"/>
    <property type="match status" value="1"/>
</dbReference>
<evidence type="ECO:0000256" key="6">
    <source>
        <dbReference type="ARBA" id="ARBA00025581"/>
    </source>
</evidence>
<keyword evidence="5 7" id="KW-0539">Nucleus</keyword>
<dbReference type="InterPro" id="IPR016656">
    <property type="entry name" value="TFIIE-bsu"/>
</dbReference>
<dbReference type="PANTHER" id="PTHR12716">
    <property type="entry name" value="TRANSCRIPTION INITIATION FACTOR IIE, BETA SUBUNIT"/>
    <property type="match status" value="1"/>
</dbReference>
<comment type="subcellular location">
    <subcellularLocation>
        <location evidence="1 7">Nucleus</location>
    </subcellularLocation>
</comment>
<dbReference type="InterPro" id="IPR040501">
    <property type="entry name" value="TFA2_Winged_2"/>
</dbReference>
<dbReference type="GO" id="GO:0006367">
    <property type="term" value="P:transcription initiation at RNA polymerase II promoter"/>
    <property type="evidence" value="ECO:0007669"/>
    <property type="project" value="UniProtKB-UniRule"/>
</dbReference>
<dbReference type="GO" id="GO:0001097">
    <property type="term" value="F:TFIIH-class transcription factor complex binding"/>
    <property type="evidence" value="ECO:0007669"/>
    <property type="project" value="TreeGrafter"/>
</dbReference>
<feature type="domain" description="TFIIE beta" evidence="9">
    <location>
        <begin position="66"/>
        <end position="141"/>
    </location>
</feature>
<name>A0AAE9WFT1_9SCHI</name>
<dbReference type="Pfam" id="PF22254">
    <property type="entry name" value="TFA2_E-tether"/>
    <property type="match status" value="1"/>
</dbReference>
<organism evidence="10 11">
    <name type="scientific">Schizosaccharomyces osmophilus</name>
    <dbReference type="NCBI Taxonomy" id="2545709"/>
    <lineage>
        <taxon>Eukaryota</taxon>
        <taxon>Fungi</taxon>
        <taxon>Dikarya</taxon>
        <taxon>Ascomycota</taxon>
        <taxon>Taphrinomycotina</taxon>
        <taxon>Schizosaccharomycetes</taxon>
        <taxon>Schizosaccharomycetales</taxon>
        <taxon>Schizosaccharomycetaceae</taxon>
        <taxon>Schizosaccharomyces</taxon>
    </lineage>
</organism>
<feature type="compositionally biased region" description="Polar residues" evidence="8">
    <location>
        <begin position="1"/>
        <end position="10"/>
    </location>
</feature>
<feature type="compositionally biased region" description="Polar residues" evidence="8">
    <location>
        <begin position="26"/>
        <end position="52"/>
    </location>
</feature>
<evidence type="ECO:0000256" key="3">
    <source>
        <dbReference type="ARBA" id="ARBA00023125"/>
    </source>
</evidence>
<dbReference type="CDD" id="cd07977">
    <property type="entry name" value="TFIIE_beta_winged_helix"/>
    <property type="match status" value="1"/>
</dbReference>
<sequence length="284" mass="31956">MSSLSEQLSSFKKKVANQPVYAKPQVHTSTSPTASVRSNTPNEPTSAVSSPGLTLKKRRSKANLVYSQPADSGVGTHYLSQLHYAVEYLKERNDPKTAEEIASYLSTPLTPMLLKLLKKNERIYYDERTETFAFKPLHNIRSAPGLLAYLDSQKTHTGMSIKELRDGWPNVVAELEELEKQGEVLLLRTRKDGIPRMVWRNDKSSNCVIDKEFQTVWHEIPIPPTLDLASELGKYGLKPTSVDPSTIKKPAASTAQKQKKPKTRRGKVTNTHLNILRDYSSMKH</sequence>
<dbReference type="AlphaFoldDB" id="A0AAE9WFT1"/>
<dbReference type="Proteomes" id="UP001212411">
    <property type="component" value="Chromosome 3"/>
</dbReference>
<dbReference type="GO" id="GO:0003677">
    <property type="term" value="F:DNA binding"/>
    <property type="evidence" value="ECO:0007669"/>
    <property type="project" value="UniProtKB-UniRule"/>
</dbReference>
<accession>A0AAE9WFT1</accession>